<dbReference type="SMART" id="SM00595">
    <property type="entry name" value="MADF"/>
    <property type="match status" value="1"/>
</dbReference>
<feature type="domain" description="MADF" evidence="3">
    <location>
        <begin position="3"/>
        <end position="94"/>
    </location>
</feature>
<sequence>METLISQVQKRSVLWNKADVHYRHKRKVNAAWEAVAAETGYPKEEARSKWKNIRDTFIRELKKVTPRTGDSSPGLYTGKWAYFEMMSFLIDTQNVLLHHPSTDCDFSNDIPSQVSDSQHAEIPTVSQLPTSSSVKYEQFDGEESGDTTEDTNPAVTFPTTSSGVGRPPKKRIRTQDLTTVERQDNFDGISQSDEYDLDFFKSLMPYMRKLGDKQKLRVRNEIQNILLRELPDE</sequence>
<evidence type="ECO:0000259" key="3">
    <source>
        <dbReference type="PROSITE" id="PS51029"/>
    </source>
</evidence>
<dbReference type="PROSITE" id="PS51029">
    <property type="entry name" value="MADF"/>
    <property type="match status" value="1"/>
</dbReference>
<feature type="compositionally biased region" description="Polar residues" evidence="2">
    <location>
        <begin position="150"/>
        <end position="163"/>
    </location>
</feature>
<evidence type="ECO:0000256" key="1">
    <source>
        <dbReference type="PROSITE-ProRule" id="PRU00371"/>
    </source>
</evidence>
<protein>
    <submittedName>
        <fullName evidence="5">Transcription factor Adf-1</fullName>
    </submittedName>
</protein>
<dbReference type="PANTHER" id="PTHR12243">
    <property type="entry name" value="MADF DOMAIN TRANSCRIPTION FACTOR"/>
    <property type="match status" value="1"/>
</dbReference>
<feature type="compositionally biased region" description="Polar residues" evidence="2">
    <location>
        <begin position="124"/>
        <end position="135"/>
    </location>
</feature>
<dbReference type="AlphaFoldDB" id="A0A0A9ZB44"/>
<name>A0A0A9ZB44_LYGHE</name>
<organism evidence="5">
    <name type="scientific">Lygus hesperus</name>
    <name type="common">Western plant bug</name>
    <dbReference type="NCBI Taxonomy" id="30085"/>
    <lineage>
        <taxon>Eukaryota</taxon>
        <taxon>Metazoa</taxon>
        <taxon>Ecdysozoa</taxon>
        <taxon>Arthropoda</taxon>
        <taxon>Hexapoda</taxon>
        <taxon>Insecta</taxon>
        <taxon>Pterygota</taxon>
        <taxon>Neoptera</taxon>
        <taxon>Paraneoptera</taxon>
        <taxon>Hemiptera</taxon>
        <taxon>Heteroptera</taxon>
        <taxon>Panheteroptera</taxon>
        <taxon>Cimicomorpha</taxon>
        <taxon>Miridae</taxon>
        <taxon>Mirini</taxon>
        <taxon>Lygus</taxon>
    </lineage>
</organism>
<comment type="subcellular location">
    <subcellularLocation>
        <location evidence="1">Nucleus</location>
    </subcellularLocation>
</comment>
<feature type="compositionally biased region" description="Acidic residues" evidence="2">
    <location>
        <begin position="139"/>
        <end position="149"/>
    </location>
</feature>
<gene>
    <name evidence="5" type="primary">Adf1_19</name>
    <name evidence="5" type="ORF">CM83_25725</name>
</gene>
<dbReference type="GO" id="GO:0005634">
    <property type="term" value="C:nucleus"/>
    <property type="evidence" value="ECO:0007669"/>
    <property type="project" value="UniProtKB-SubCell"/>
</dbReference>
<dbReference type="GO" id="GO:0003677">
    <property type="term" value="F:DNA binding"/>
    <property type="evidence" value="ECO:0007669"/>
    <property type="project" value="InterPro"/>
</dbReference>
<evidence type="ECO:0000259" key="4">
    <source>
        <dbReference type="PROSITE" id="PS51031"/>
    </source>
</evidence>
<dbReference type="InterPro" id="IPR004210">
    <property type="entry name" value="BESS_motif"/>
</dbReference>
<dbReference type="PANTHER" id="PTHR12243:SF67">
    <property type="entry name" value="COREPRESSOR OF PANGOLIN, ISOFORM A-RELATED"/>
    <property type="match status" value="1"/>
</dbReference>
<dbReference type="InterPro" id="IPR039353">
    <property type="entry name" value="TF_Adf1"/>
</dbReference>
<reference evidence="5" key="1">
    <citation type="journal article" date="2014" name="PLoS ONE">
        <title>Transcriptome-Based Identification of ABC Transporters in the Western Tarnished Plant Bug Lygus hesperus.</title>
        <authorList>
            <person name="Hull J.J."/>
            <person name="Chaney K."/>
            <person name="Geib S.M."/>
            <person name="Fabrick J.A."/>
            <person name="Brent C.S."/>
            <person name="Walsh D."/>
            <person name="Lavine L.C."/>
        </authorList>
    </citation>
    <scope>NUCLEOTIDE SEQUENCE</scope>
</reference>
<dbReference type="Pfam" id="PF02944">
    <property type="entry name" value="BESS"/>
    <property type="match status" value="1"/>
</dbReference>
<accession>A0A0A9ZB44</accession>
<dbReference type="EMBL" id="GBHO01002513">
    <property type="protein sequence ID" value="JAG41091.1"/>
    <property type="molecule type" value="Transcribed_RNA"/>
</dbReference>
<dbReference type="Pfam" id="PF10545">
    <property type="entry name" value="MADF_DNA_bdg"/>
    <property type="match status" value="1"/>
</dbReference>
<evidence type="ECO:0000256" key="2">
    <source>
        <dbReference type="SAM" id="MobiDB-lite"/>
    </source>
</evidence>
<reference evidence="5" key="2">
    <citation type="submission" date="2014-07" db="EMBL/GenBank/DDBJ databases">
        <authorList>
            <person name="Hull J."/>
        </authorList>
    </citation>
    <scope>NUCLEOTIDE SEQUENCE</scope>
</reference>
<proteinExistence type="predicted"/>
<feature type="domain" description="BESS" evidence="4">
    <location>
        <begin position="193"/>
        <end position="232"/>
    </location>
</feature>
<evidence type="ECO:0000313" key="5">
    <source>
        <dbReference type="EMBL" id="JAG41091.1"/>
    </source>
</evidence>
<dbReference type="PROSITE" id="PS51031">
    <property type="entry name" value="BESS"/>
    <property type="match status" value="1"/>
</dbReference>
<keyword evidence="1" id="KW-0539">Nucleus</keyword>
<dbReference type="InterPro" id="IPR006578">
    <property type="entry name" value="MADF-dom"/>
</dbReference>
<feature type="region of interest" description="Disordered" evidence="2">
    <location>
        <begin position="113"/>
        <end position="170"/>
    </location>
</feature>